<organism evidence="11 12">
    <name type="scientific">Colwellia ponticola</name>
    <dbReference type="NCBI Taxonomy" id="2304625"/>
    <lineage>
        <taxon>Bacteria</taxon>
        <taxon>Pseudomonadati</taxon>
        <taxon>Pseudomonadota</taxon>
        <taxon>Gammaproteobacteria</taxon>
        <taxon>Alteromonadales</taxon>
        <taxon>Colwelliaceae</taxon>
        <taxon>Colwellia</taxon>
    </lineage>
</organism>
<dbReference type="SMART" id="SM00866">
    <property type="entry name" value="UTRA"/>
    <property type="match status" value="1"/>
</dbReference>
<keyword evidence="12" id="KW-1185">Reference proteome</keyword>
<evidence type="ECO:0000256" key="8">
    <source>
        <dbReference type="ARBA" id="ARBA00071620"/>
    </source>
</evidence>
<dbReference type="RefSeq" id="WP_138622800.1">
    <property type="nucleotide sequence ID" value="NZ_SZVP01000008.1"/>
</dbReference>
<keyword evidence="2" id="KW-0369">Histidine metabolism</keyword>
<dbReference type="FunFam" id="3.40.1410.10:FF:000004">
    <property type="entry name" value="Histidine utilization repressor"/>
    <property type="match status" value="1"/>
</dbReference>
<dbReference type="GO" id="GO:0045892">
    <property type="term" value="P:negative regulation of DNA-templated transcription"/>
    <property type="evidence" value="ECO:0007669"/>
    <property type="project" value="UniProtKB-UniRule"/>
</dbReference>
<dbReference type="NCBIfam" id="TIGR02018">
    <property type="entry name" value="his_ut_repres"/>
    <property type="match status" value="1"/>
</dbReference>
<feature type="domain" description="HTH gntR-type" evidence="10">
    <location>
        <begin position="35"/>
        <end position="103"/>
    </location>
</feature>
<gene>
    <name evidence="11" type="primary">hutC</name>
    <name evidence="11" type="ORF">FCS21_09590</name>
</gene>
<keyword evidence="4" id="KW-0238">DNA-binding</keyword>
<evidence type="ECO:0000256" key="5">
    <source>
        <dbReference type="ARBA" id="ARBA00023163"/>
    </source>
</evidence>
<dbReference type="Pfam" id="PF00392">
    <property type="entry name" value="GntR"/>
    <property type="match status" value="1"/>
</dbReference>
<dbReference type="EMBL" id="SZVP01000008">
    <property type="protein sequence ID" value="TMM45017.1"/>
    <property type="molecule type" value="Genomic_DNA"/>
</dbReference>
<dbReference type="GO" id="GO:0003677">
    <property type="term" value="F:DNA binding"/>
    <property type="evidence" value="ECO:0007669"/>
    <property type="project" value="UniProtKB-UniRule"/>
</dbReference>
<evidence type="ECO:0000256" key="3">
    <source>
        <dbReference type="ARBA" id="ARBA00023015"/>
    </source>
</evidence>
<name>A0A8H2JLL3_9GAMM</name>
<protein>
    <recommendedName>
        <fullName evidence="8 9">Histidine utilization repressor</fullName>
    </recommendedName>
</protein>
<comment type="function">
    <text evidence="6">Repressor which binds to the hutP region in the histidine utilization (hut) operon. It blocks the expression of all the hut genes in the absence of inducer.</text>
</comment>
<keyword evidence="3" id="KW-0805">Transcription regulation</keyword>
<dbReference type="InterPro" id="IPR036388">
    <property type="entry name" value="WH-like_DNA-bd_sf"/>
</dbReference>
<evidence type="ECO:0000259" key="10">
    <source>
        <dbReference type="PROSITE" id="PS50949"/>
    </source>
</evidence>
<dbReference type="InterPro" id="IPR050679">
    <property type="entry name" value="Bact_HTH_transcr_reg"/>
</dbReference>
<dbReference type="InterPro" id="IPR036390">
    <property type="entry name" value="WH_DNA-bd_sf"/>
</dbReference>
<dbReference type="Gene3D" id="3.40.1410.10">
    <property type="entry name" value="Chorismate lyase-like"/>
    <property type="match status" value="1"/>
</dbReference>
<evidence type="ECO:0000256" key="9">
    <source>
        <dbReference type="NCBIfam" id="TIGR02018"/>
    </source>
</evidence>
<dbReference type="Gene3D" id="1.10.10.10">
    <property type="entry name" value="Winged helix-like DNA-binding domain superfamily/Winged helix DNA-binding domain"/>
    <property type="match status" value="1"/>
</dbReference>
<dbReference type="SUPFAM" id="SSF64288">
    <property type="entry name" value="Chorismate lyase-like"/>
    <property type="match status" value="1"/>
</dbReference>
<dbReference type="InterPro" id="IPR028978">
    <property type="entry name" value="Chorismate_lyase_/UTRA_dom_sf"/>
</dbReference>
<reference evidence="11 12" key="1">
    <citation type="submission" date="2019-05" db="EMBL/GenBank/DDBJ databases">
        <title>Colwellia ponticola sp. nov., isolated from seawater.</title>
        <authorList>
            <person name="Yoon J.-H."/>
        </authorList>
    </citation>
    <scope>NUCLEOTIDE SEQUENCE [LARGE SCALE GENOMIC DNA]</scope>
    <source>
        <strain evidence="11 12">OISW-25</strain>
    </source>
</reference>
<evidence type="ECO:0000313" key="11">
    <source>
        <dbReference type="EMBL" id="TMM45017.1"/>
    </source>
</evidence>
<dbReference type="CDD" id="cd07377">
    <property type="entry name" value="WHTH_GntR"/>
    <property type="match status" value="1"/>
</dbReference>
<dbReference type="OrthoDB" id="9808698at2"/>
<evidence type="ECO:0000256" key="7">
    <source>
        <dbReference type="ARBA" id="ARBA00060686"/>
    </source>
</evidence>
<dbReference type="Proteomes" id="UP000307702">
    <property type="component" value="Unassembled WGS sequence"/>
</dbReference>
<dbReference type="AlphaFoldDB" id="A0A8H2JLL3"/>
<dbReference type="PANTHER" id="PTHR44846">
    <property type="entry name" value="MANNOSYL-D-GLYCERATE TRANSPORT/METABOLISM SYSTEM REPRESSOR MNGR-RELATED"/>
    <property type="match status" value="1"/>
</dbReference>
<comment type="caution">
    <text evidence="11">The sequence shown here is derived from an EMBL/GenBank/DDBJ whole genome shotgun (WGS) entry which is preliminary data.</text>
</comment>
<dbReference type="GO" id="GO:0006547">
    <property type="term" value="P:L-histidine metabolic process"/>
    <property type="evidence" value="ECO:0007669"/>
    <property type="project" value="UniProtKB-UniRule"/>
</dbReference>
<sequence>MTANSTVPALVCESKSPVNKKLSSKATQTSKKNTPAKYTIIKQYICEHIESGQWPQNAKVPSENELTQQFSVSRMTARRALQDLTEQGILVRSQGAGTFVATFKSQSSLLKIRNISDEISERGHQHQAEQLLLRAVDVTEEIAILLNLKNTEKVFYSEILHYENNEAIQLEQRYVNASLVPDYLSQDFTLITPHEYLSAVAPLTEATHEVEAILASDHVCQLLVINASKPCLQVKRRTWSKQGVVSVATLTSPGDKYRLGSHLIF</sequence>
<dbReference type="FunFam" id="1.10.10.10:FF:000079">
    <property type="entry name" value="GntR family transcriptional regulator"/>
    <property type="match status" value="1"/>
</dbReference>
<dbReference type="InterPro" id="IPR001034">
    <property type="entry name" value="DeoR_HTH"/>
</dbReference>
<proteinExistence type="predicted"/>
<dbReference type="InterPro" id="IPR010248">
    <property type="entry name" value="His_ut_repres"/>
</dbReference>
<dbReference type="SUPFAM" id="SSF46785">
    <property type="entry name" value="Winged helix' DNA-binding domain"/>
    <property type="match status" value="1"/>
</dbReference>
<dbReference type="PROSITE" id="PS50949">
    <property type="entry name" value="HTH_GNTR"/>
    <property type="match status" value="1"/>
</dbReference>
<dbReference type="InterPro" id="IPR000524">
    <property type="entry name" value="Tscrpt_reg_HTH_GntR"/>
</dbReference>
<dbReference type="GO" id="GO:0003700">
    <property type="term" value="F:DNA-binding transcription factor activity"/>
    <property type="evidence" value="ECO:0007669"/>
    <property type="project" value="UniProtKB-UniRule"/>
</dbReference>
<evidence type="ECO:0000256" key="2">
    <source>
        <dbReference type="ARBA" id="ARBA00022808"/>
    </source>
</evidence>
<accession>A0A8H2JLL3</accession>
<dbReference type="PANTHER" id="PTHR44846:SF16">
    <property type="entry name" value="TRANSCRIPTIONAL REGULATOR PHNF-RELATED"/>
    <property type="match status" value="1"/>
</dbReference>
<evidence type="ECO:0000313" key="12">
    <source>
        <dbReference type="Proteomes" id="UP000307702"/>
    </source>
</evidence>
<comment type="pathway">
    <text evidence="7">Amino-acid degradation; L-histidine degradation into L-glutamate [regulation].</text>
</comment>
<dbReference type="InterPro" id="IPR011663">
    <property type="entry name" value="UTRA"/>
</dbReference>
<evidence type="ECO:0000256" key="1">
    <source>
        <dbReference type="ARBA" id="ARBA00022491"/>
    </source>
</evidence>
<dbReference type="Pfam" id="PF07702">
    <property type="entry name" value="UTRA"/>
    <property type="match status" value="1"/>
</dbReference>
<keyword evidence="5" id="KW-0804">Transcription</keyword>
<dbReference type="PRINTS" id="PR00037">
    <property type="entry name" value="HTHLACR"/>
</dbReference>
<keyword evidence="1" id="KW-0678">Repressor</keyword>
<dbReference type="PRINTS" id="PR00035">
    <property type="entry name" value="HTHGNTR"/>
</dbReference>
<evidence type="ECO:0000256" key="6">
    <source>
        <dbReference type="ARBA" id="ARBA00058362"/>
    </source>
</evidence>
<dbReference type="SMART" id="SM00345">
    <property type="entry name" value="HTH_GNTR"/>
    <property type="match status" value="1"/>
</dbReference>
<evidence type="ECO:0000256" key="4">
    <source>
        <dbReference type="ARBA" id="ARBA00023125"/>
    </source>
</evidence>